<reference evidence="1" key="1">
    <citation type="submission" date="2023-04" db="EMBL/GenBank/DDBJ databases">
        <title>Assessment of the microbiological origin of a defect in Grana Padano cheese.</title>
        <authorList>
            <person name="Zago M."/>
            <person name="Rossetti L."/>
            <person name="Bonvini B."/>
            <person name="Carminati D."/>
            <person name="Giraffa G."/>
        </authorList>
    </citation>
    <scope>NUCLEOTIDE SEQUENCE</scope>
    <source>
        <strain evidence="1">4990</strain>
    </source>
</reference>
<accession>A0AAE4JTV1</accession>
<organism evidence="1 2">
    <name type="scientific">Clostridium sporogenes</name>
    <dbReference type="NCBI Taxonomy" id="1509"/>
    <lineage>
        <taxon>Bacteria</taxon>
        <taxon>Bacillati</taxon>
        <taxon>Bacillota</taxon>
        <taxon>Clostridia</taxon>
        <taxon>Eubacteriales</taxon>
        <taxon>Clostridiaceae</taxon>
        <taxon>Clostridium</taxon>
    </lineage>
</organism>
<comment type="caution">
    <text evidence="1">The sequence shown here is derived from an EMBL/GenBank/DDBJ whole genome shotgun (WGS) entry which is preliminary data.</text>
</comment>
<proteinExistence type="predicted"/>
<dbReference type="AlphaFoldDB" id="A0AAE4JTV1"/>
<dbReference type="RefSeq" id="WP_223919356.1">
    <property type="nucleotide sequence ID" value="NZ_JARUIS010000001.1"/>
</dbReference>
<evidence type="ECO:0000313" key="2">
    <source>
        <dbReference type="Proteomes" id="UP001182303"/>
    </source>
</evidence>
<name>A0AAE4JTV1_CLOSG</name>
<protein>
    <submittedName>
        <fullName evidence="1">Uncharacterized protein</fullName>
    </submittedName>
</protein>
<dbReference type="EMBL" id="JARUIS010000001">
    <property type="protein sequence ID" value="MDS1002154.1"/>
    <property type="molecule type" value="Genomic_DNA"/>
</dbReference>
<evidence type="ECO:0000313" key="1">
    <source>
        <dbReference type="EMBL" id="MDS1002154.1"/>
    </source>
</evidence>
<sequence length="150" mass="18084">MEFTRKGVKNMNIFNLLPISISYFEIGDIEEKQVKREHGKFMNNIKRMDYINLDDEKLKAKIILDLFSVSFEVNEKISIFLKYEEYILEKKEMDPYDPLKKFFIDTGNEKLNLILELINLKPYKIKISGDLYKRYNKKWEVKKFNQVIVL</sequence>
<gene>
    <name evidence="1" type="ORF">P9J83_01375</name>
</gene>
<dbReference type="Proteomes" id="UP001182303">
    <property type="component" value="Unassembled WGS sequence"/>
</dbReference>